<sequence>MQWFGDHEPTAIVTGGASGIGKATCELLAKDGYRVAVADRDRAGAEAVAHAIDGYAFAVDVADEASVIALFEAAAAAFDGRLDALATPAGIAETTPFLELTPEIFRRVNEINVVGTFLCIRAAAKRMREGGRICTVASVAGKRGGGLSGTGAYAASKGAVLALSRSAARALAPQGIAVNCVAPGPTLTPMLDRPFSDPNQKQRVESMTLLGRSGDPREIAEAIAWLLSPRSSYVVGETVTVDGGLMLD</sequence>
<organism evidence="4 5">
    <name type="scientific">Vulcanimicrobium alpinum</name>
    <dbReference type="NCBI Taxonomy" id="3016050"/>
    <lineage>
        <taxon>Bacteria</taxon>
        <taxon>Bacillati</taxon>
        <taxon>Vulcanimicrobiota</taxon>
        <taxon>Vulcanimicrobiia</taxon>
        <taxon>Vulcanimicrobiales</taxon>
        <taxon>Vulcanimicrobiaceae</taxon>
        <taxon>Vulcanimicrobium</taxon>
    </lineage>
</organism>
<dbReference type="PRINTS" id="PR00080">
    <property type="entry name" value="SDRFAMILY"/>
</dbReference>
<dbReference type="PANTHER" id="PTHR42760">
    <property type="entry name" value="SHORT-CHAIN DEHYDROGENASES/REDUCTASES FAMILY MEMBER"/>
    <property type="match status" value="1"/>
</dbReference>
<dbReference type="InterPro" id="IPR036291">
    <property type="entry name" value="NAD(P)-bd_dom_sf"/>
</dbReference>
<dbReference type="EMBL" id="AP025523">
    <property type="protein sequence ID" value="BDE05729.1"/>
    <property type="molecule type" value="Genomic_DNA"/>
</dbReference>
<dbReference type="FunFam" id="3.40.50.720:FF:000084">
    <property type="entry name" value="Short-chain dehydrogenase reductase"/>
    <property type="match status" value="1"/>
</dbReference>
<dbReference type="GO" id="GO:0016616">
    <property type="term" value="F:oxidoreductase activity, acting on the CH-OH group of donors, NAD or NADP as acceptor"/>
    <property type="evidence" value="ECO:0007669"/>
    <property type="project" value="TreeGrafter"/>
</dbReference>
<dbReference type="Gene3D" id="3.40.50.720">
    <property type="entry name" value="NAD(P)-binding Rossmann-like Domain"/>
    <property type="match status" value="1"/>
</dbReference>
<evidence type="ECO:0000256" key="1">
    <source>
        <dbReference type="ARBA" id="ARBA00006484"/>
    </source>
</evidence>
<dbReference type="RefSeq" id="WP_317996752.1">
    <property type="nucleotide sequence ID" value="NZ_AP025523.1"/>
</dbReference>
<accession>A0AAN2C8X5</accession>
<dbReference type="CDD" id="cd05233">
    <property type="entry name" value="SDR_c"/>
    <property type="match status" value="1"/>
</dbReference>
<dbReference type="PANTHER" id="PTHR42760:SF133">
    <property type="entry name" value="3-OXOACYL-[ACYL-CARRIER-PROTEIN] REDUCTASE"/>
    <property type="match status" value="1"/>
</dbReference>
<proteinExistence type="inferred from homology"/>
<dbReference type="PRINTS" id="PR00081">
    <property type="entry name" value="GDHRDH"/>
</dbReference>
<dbReference type="SMART" id="SM00822">
    <property type="entry name" value="PKS_KR"/>
    <property type="match status" value="1"/>
</dbReference>
<dbReference type="InterPro" id="IPR020904">
    <property type="entry name" value="Sc_DH/Rdtase_CS"/>
</dbReference>
<dbReference type="PROSITE" id="PS00061">
    <property type="entry name" value="ADH_SHORT"/>
    <property type="match status" value="1"/>
</dbReference>
<feature type="domain" description="Ketoreductase" evidence="3">
    <location>
        <begin position="9"/>
        <end position="184"/>
    </location>
</feature>
<keyword evidence="5" id="KW-1185">Reference proteome</keyword>
<evidence type="ECO:0000313" key="5">
    <source>
        <dbReference type="Proteomes" id="UP001317532"/>
    </source>
</evidence>
<dbReference type="Pfam" id="PF13561">
    <property type="entry name" value="adh_short_C2"/>
    <property type="match status" value="1"/>
</dbReference>
<dbReference type="InterPro" id="IPR057326">
    <property type="entry name" value="KR_dom"/>
</dbReference>
<dbReference type="InterPro" id="IPR002347">
    <property type="entry name" value="SDR_fam"/>
</dbReference>
<dbReference type="AlphaFoldDB" id="A0AAN2C8X5"/>
<keyword evidence="2" id="KW-0560">Oxidoreductase</keyword>
<dbReference type="Proteomes" id="UP001317532">
    <property type="component" value="Chromosome"/>
</dbReference>
<gene>
    <name evidence="4" type="ORF">WPS_10050</name>
</gene>
<name>A0AAN2C8X5_UNVUL</name>
<evidence type="ECO:0000313" key="4">
    <source>
        <dbReference type="EMBL" id="BDE05729.1"/>
    </source>
</evidence>
<reference evidence="4 5" key="1">
    <citation type="journal article" date="2022" name="ISME Commun">
        <title>Vulcanimicrobium alpinus gen. nov. sp. nov., the first cultivated representative of the candidate phylum 'Eremiobacterota', is a metabolically versatile aerobic anoxygenic phototroph.</title>
        <authorList>
            <person name="Yabe S."/>
            <person name="Muto K."/>
            <person name="Abe K."/>
            <person name="Yokota A."/>
            <person name="Staudigel H."/>
            <person name="Tebo B.M."/>
        </authorList>
    </citation>
    <scope>NUCLEOTIDE SEQUENCE [LARGE SCALE GENOMIC DNA]</scope>
    <source>
        <strain evidence="4 5">WC8-2</strain>
    </source>
</reference>
<comment type="similarity">
    <text evidence="1">Belongs to the short-chain dehydrogenases/reductases (SDR) family.</text>
</comment>
<dbReference type="KEGG" id="vab:WPS_10050"/>
<protein>
    <submittedName>
        <fullName evidence="4">Short-chain dehydrogenase</fullName>
    </submittedName>
</protein>
<dbReference type="SUPFAM" id="SSF51735">
    <property type="entry name" value="NAD(P)-binding Rossmann-fold domains"/>
    <property type="match status" value="1"/>
</dbReference>
<evidence type="ECO:0000256" key="2">
    <source>
        <dbReference type="ARBA" id="ARBA00023002"/>
    </source>
</evidence>
<evidence type="ECO:0000259" key="3">
    <source>
        <dbReference type="SMART" id="SM00822"/>
    </source>
</evidence>